<accession>A0AAP0AX30</accession>
<keyword evidence="1" id="KW-1133">Transmembrane helix</keyword>
<proteinExistence type="predicted"/>
<keyword evidence="4" id="KW-1185">Reference proteome</keyword>
<comment type="caution">
    <text evidence="3">The sequence shown here is derived from an EMBL/GenBank/DDBJ whole genome shotgun (WGS) entry which is preliminary data.</text>
</comment>
<name>A0AAP0AX30_9ASPA</name>
<keyword evidence="1" id="KW-0472">Membrane</keyword>
<evidence type="ECO:0000256" key="1">
    <source>
        <dbReference type="SAM" id="Phobius"/>
    </source>
</evidence>
<evidence type="ECO:0000313" key="4">
    <source>
        <dbReference type="Proteomes" id="UP001418222"/>
    </source>
</evidence>
<dbReference type="PANTHER" id="PTHR31414:SF15">
    <property type="entry name" value="PLASMA MEMBRANE FUSION PROTEIN"/>
    <property type="match status" value="1"/>
</dbReference>
<evidence type="ECO:0000256" key="2">
    <source>
        <dbReference type="SAM" id="SignalP"/>
    </source>
</evidence>
<gene>
    <name evidence="3" type="ORF">KSP39_PZI021123</name>
</gene>
<dbReference type="GO" id="GO:0005886">
    <property type="term" value="C:plasma membrane"/>
    <property type="evidence" value="ECO:0007669"/>
    <property type="project" value="TreeGrafter"/>
</dbReference>
<dbReference type="InterPro" id="IPR040283">
    <property type="entry name" value="DDB_G0292058-like"/>
</dbReference>
<feature type="transmembrane region" description="Helical" evidence="1">
    <location>
        <begin position="148"/>
        <end position="167"/>
    </location>
</feature>
<dbReference type="Proteomes" id="UP001418222">
    <property type="component" value="Unassembled WGS sequence"/>
</dbReference>
<keyword evidence="1" id="KW-0812">Transmembrane</keyword>
<organism evidence="3 4">
    <name type="scientific">Platanthera zijinensis</name>
    <dbReference type="NCBI Taxonomy" id="2320716"/>
    <lineage>
        <taxon>Eukaryota</taxon>
        <taxon>Viridiplantae</taxon>
        <taxon>Streptophyta</taxon>
        <taxon>Embryophyta</taxon>
        <taxon>Tracheophyta</taxon>
        <taxon>Spermatophyta</taxon>
        <taxon>Magnoliopsida</taxon>
        <taxon>Liliopsida</taxon>
        <taxon>Asparagales</taxon>
        <taxon>Orchidaceae</taxon>
        <taxon>Orchidoideae</taxon>
        <taxon>Orchideae</taxon>
        <taxon>Orchidinae</taxon>
        <taxon>Platanthera</taxon>
    </lineage>
</organism>
<feature type="transmembrane region" description="Helical" evidence="1">
    <location>
        <begin position="246"/>
        <end position="275"/>
    </location>
</feature>
<feature type="chain" id="PRO_5043022444" evidence="2">
    <location>
        <begin position="36"/>
        <end position="550"/>
    </location>
</feature>
<feature type="transmembrane region" description="Helical" evidence="1">
    <location>
        <begin position="103"/>
        <end position="127"/>
    </location>
</feature>
<reference evidence="3 4" key="1">
    <citation type="journal article" date="2022" name="Nat. Plants">
        <title>Genomes of leafy and leafless Platanthera orchids illuminate the evolution of mycoheterotrophy.</title>
        <authorList>
            <person name="Li M.H."/>
            <person name="Liu K.W."/>
            <person name="Li Z."/>
            <person name="Lu H.C."/>
            <person name="Ye Q.L."/>
            <person name="Zhang D."/>
            <person name="Wang J.Y."/>
            <person name="Li Y.F."/>
            <person name="Zhong Z.M."/>
            <person name="Liu X."/>
            <person name="Yu X."/>
            <person name="Liu D.K."/>
            <person name="Tu X.D."/>
            <person name="Liu B."/>
            <person name="Hao Y."/>
            <person name="Liao X.Y."/>
            <person name="Jiang Y.T."/>
            <person name="Sun W.H."/>
            <person name="Chen J."/>
            <person name="Chen Y.Q."/>
            <person name="Ai Y."/>
            <person name="Zhai J.W."/>
            <person name="Wu S.S."/>
            <person name="Zhou Z."/>
            <person name="Hsiao Y.Y."/>
            <person name="Wu W.L."/>
            <person name="Chen Y.Y."/>
            <person name="Lin Y.F."/>
            <person name="Hsu J.L."/>
            <person name="Li C.Y."/>
            <person name="Wang Z.W."/>
            <person name="Zhao X."/>
            <person name="Zhong W.Y."/>
            <person name="Ma X.K."/>
            <person name="Ma L."/>
            <person name="Huang J."/>
            <person name="Chen G.Z."/>
            <person name="Huang M.Z."/>
            <person name="Huang L."/>
            <person name="Peng D.H."/>
            <person name="Luo Y.B."/>
            <person name="Zou S.Q."/>
            <person name="Chen S.P."/>
            <person name="Lan S."/>
            <person name="Tsai W.C."/>
            <person name="Van de Peer Y."/>
            <person name="Liu Z.J."/>
        </authorList>
    </citation>
    <scope>NUCLEOTIDE SEQUENCE [LARGE SCALE GENOMIC DNA]</scope>
    <source>
        <strain evidence="3">Lor287</strain>
    </source>
</reference>
<dbReference type="EMBL" id="JBBWWQ010000019">
    <property type="protein sequence ID" value="KAK8918394.1"/>
    <property type="molecule type" value="Genomic_DNA"/>
</dbReference>
<dbReference type="GO" id="GO:0009506">
    <property type="term" value="C:plasmodesma"/>
    <property type="evidence" value="ECO:0007669"/>
    <property type="project" value="TreeGrafter"/>
</dbReference>
<dbReference type="PANTHER" id="PTHR31414">
    <property type="entry name" value="TRANSMEMBRANE PROTEIN DDB_G0292058"/>
    <property type="match status" value="1"/>
</dbReference>
<keyword evidence="2" id="KW-0732">Signal</keyword>
<evidence type="ECO:0000313" key="3">
    <source>
        <dbReference type="EMBL" id="KAK8918394.1"/>
    </source>
</evidence>
<dbReference type="AlphaFoldDB" id="A0AAP0AX30"/>
<protein>
    <submittedName>
        <fullName evidence="3">Uncharacterized protein</fullName>
    </submittedName>
</protein>
<feature type="transmembrane region" description="Helical" evidence="1">
    <location>
        <begin position="282"/>
        <end position="308"/>
    </location>
</feature>
<feature type="signal peptide" evidence="2">
    <location>
        <begin position="1"/>
        <end position="35"/>
    </location>
</feature>
<sequence length="550" mass="60947">MASPPLRVYFPQALPLLLLLLLFLPFFSSISHVAAQNQESATSGSSEEANSTASFSSEYPPFILAAERTRRVDPLNDYKYYTGGWNITDEHYLATLFFNAAPFALISIAWFVGFGLALVFTCCFSCFCGRRQQHRSNSYSPSWHALSLIILILLACVAIFGCIMLFAGHGKYQNSAMSLLNYAKDQSDFVLENLQDFADKMEGAKNVEVDQVFLPADLQAEVDEISTKLSTSLQLLSSQASKSFSFLAGILNIIKTYLVITTVFMLVLTFLGLLCSLLGMQFLVYFLVIVGWIAVSIMFVLSGSFLIVHTAVGDTCVALDEWAARPQETTSLSDIIPCVDTATANESLSRSKEVTFQLVKVVNGVIANVSNVNYPPVVVPPPLNYNQSGPRMPRLCNPYRSDLSDRVCLSGEVTFDNAAEEWKRFICDTKVVSRNEICSSVGRVTPSIYGEMTNAVGMSQGLYLYVPFLVKIADCTLVREAFDTISENFCPSLEHYSRLIYIGLNIETTATMLSLVFWMALVAQRIERKNCKKSTTQEGPQIAGYKLQEN</sequence>
<feature type="transmembrane region" description="Helical" evidence="1">
    <location>
        <begin position="499"/>
        <end position="523"/>
    </location>
</feature>